<organism evidence="1 2">
    <name type="scientific">Micromonospora gifhornensis</name>
    <dbReference type="NCBI Taxonomy" id="84594"/>
    <lineage>
        <taxon>Bacteria</taxon>
        <taxon>Bacillati</taxon>
        <taxon>Actinomycetota</taxon>
        <taxon>Actinomycetes</taxon>
        <taxon>Micromonosporales</taxon>
        <taxon>Micromonosporaceae</taxon>
        <taxon>Micromonospora</taxon>
    </lineage>
</organism>
<evidence type="ECO:0000313" key="1">
    <source>
        <dbReference type="EMBL" id="GIJ15908.1"/>
    </source>
</evidence>
<accession>A0ABQ4IDE4</accession>
<keyword evidence="2" id="KW-1185">Reference proteome</keyword>
<name>A0ABQ4IDE4_9ACTN</name>
<dbReference type="Proteomes" id="UP000647860">
    <property type="component" value="Unassembled WGS sequence"/>
</dbReference>
<proteinExistence type="predicted"/>
<reference evidence="1 2" key="1">
    <citation type="submission" date="2021-01" db="EMBL/GenBank/DDBJ databases">
        <title>Whole genome shotgun sequence of Verrucosispora gifhornensis NBRC 16317.</title>
        <authorList>
            <person name="Komaki H."/>
            <person name="Tamura T."/>
        </authorList>
    </citation>
    <scope>NUCLEOTIDE SEQUENCE [LARGE SCALE GENOMIC DNA]</scope>
    <source>
        <strain evidence="1 2">NBRC 16317</strain>
    </source>
</reference>
<gene>
    <name evidence="1" type="ORF">Vgi01_25920</name>
</gene>
<evidence type="ECO:0000313" key="2">
    <source>
        <dbReference type="Proteomes" id="UP000647860"/>
    </source>
</evidence>
<sequence length="57" mass="6023">MFLVTAGHGGSETFACGPGRSCQATAPDLRLAEFDVALPAKIDKCAIMSKRIAYAYT</sequence>
<protein>
    <submittedName>
        <fullName evidence="1">Uncharacterized protein</fullName>
    </submittedName>
</protein>
<dbReference type="EMBL" id="BOPA01000018">
    <property type="protein sequence ID" value="GIJ15908.1"/>
    <property type="molecule type" value="Genomic_DNA"/>
</dbReference>
<comment type="caution">
    <text evidence="1">The sequence shown here is derived from an EMBL/GenBank/DDBJ whole genome shotgun (WGS) entry which is preliminary data.</text>
</comment>